<dbReference type="Pfam" id="PF13155">
    <property type="entry name" value="Toprim_2"/>
    <property type="match status" value="1"/>
</dbReference>
<accession>A0A256VH39</accession>
<evidence type="ECO:0000313" key="3">
    <source>
        <dbReference type="EMBL" id="OYT02807.1"/>
    </source>
</evidence>
<evidence type="ECO:0000256" key="1">
    <source>
        <dbReference type="SAM" id="MobiDB-lite"/>
    </source>
</evidence>
<sequence length="375" mass="43801">MTVTATKTDELCRQSIQAYLDLKGIPYTQEDHYLRLKDHDSLVVDTRVTPSKPYETFYWNSRGVGGNLFHFLHQYEGLDSSTAMKTLEKIRPALSRHEKNMSRVVESKPRVYEQWRWRGRQPTHASFDYLTKTRKLSPKLIQEMYKAGLLRELRNGDAFFVWYDHQHKEVGGDEQGTSINHQKFGKRGTRKKVAWGAKKHFGFHFSVNFGNQPERLYVFESPIDALSFAQMHAKEYHGKQRFLSLNGSGSKVETITKFIGEFGVPKELHLGLDTDLGGFNGVLKAKQQVDWLKSLNIPALNDMKLVIDQPDHKYKDWNEQLQKNQDKSLHQQSFEKFYQENKNRFIDKDKAKVHTQKQSQNQSPMFKSYTHAMQH</sequence>
<comment type="caution">
    <text evidence="3">The sequence shown here is derived from an EMBL/GenBank/DDBJ whole genome shotgun (WGS) entry which is preliminary data.</text>
</comment>
<dbReference type="AlphaFoldDB" id="A0A256VH39"/>
<reference evidence="4" key="1">
    <citation type="submission" date="2017-05" db="EMBL/GenBank/DDBJ databases">
        <authorList>
            <person name="Lin X.B."/>
            <person name="Stothard P."/>
            <person name="Tasseva G."/>
            <person name="Walter J."/>
        </authorList>
    </citation>
    <scope>NUCLEOTIDE SEQUENCE [LARGE SCALE GENOMIC DNA]</scope>
    <source>
        <strain evidence="4">103v</strain>
    </source>
</reference>
<evidence type="ECO:0000259" key="2">
    <source>
        <dbReference type="Pfam" id="PF13154"/>
    </source>
</evidence>
<dbReference type="SUPFAM" id="SSF57783">
    <property type="entry name" value="Zinc beta-ribbon"/>
    <property type="match status" value="1"/>
</dbReference>
<dbReference type="InterPro" id="IPR025054">
    <property type="entry name" value="DUF3991"/>
</dbReference>
<name>A0A256VH39_LIMRT</name>
<dbReference type="EMBL" id="NGQC01000044">
    <property type="protein sequence ID" value="OYT02807.1"/>
    <property type="molecule type" value="Genomic_DNA"/>
</dbReference>
<dbReference type="RefSeq" id="WP_094504527.1">
    <property type="nucleotide sequence ID" value="NZ_CP104438.1"/>
</dbReference>
<dbReference type="Pfam" id="PF13154">
    <property type="entry name" value="DUF3991"/>
    <property type="match status" value="1"/>
</dbReference>
<feature type="compositionally biased region" description="Polar residues" evidence="1">
    <location>
        <begin position="356"/>
        <end position="375"/>
    </location>
</feature>
<reference evidence="3 4" key="2">
    <citation type="submission" date="2017-09" db="EMBL/GenBank/DDBJ databases">
        <title>Tripartite evolution among Lactobacillus johnsonii, Lactobacillus taiwanensis, Lactobacillus reuteri and their rodent host.</title>
        <authorList>
            <person name="Wang T."/>
            <person name="Knowles S."/>
            <person name="Cheng C."/>
        </authorList>
    </citation>
    <scope>NUCLEOTIDE SEQUENCE [LARGE SCALE GENOMIC DNA]</scope>
    <source>
        <strain evidence="3 4">103v</strain>
    </source>
</reference>
<evidence type="ECO:0000313" key="4">
    <source>
        <dbReference type="Proteomes" id="UP000216122"/>
    </source>
</evidence>
<protein>
    <recommendedName>
        <fullName evidence="2">DUF3991 domain-containing protein</fullName>
    </recommendedName>
</protein>
<gene>
    <name evidence="3" type="ORF">CBG21_07230</name>
</gene>
<organism evidence="3 4">
    <name type="scientific">Limosilactobacillus reuteri</name>
    <name type="common">Lactobacillus reuteri</name>
    <dbReference type="NCBI Taxonomy" id="1598"/>
    <lineage>
        <taxon>Bacteria</taxon>
        <taxon>Bacillati</taxon>
        <taxon>Bacillota</taxon>
        <taxon>Bacilli</taxon>
        <taxon>Lactobacillales</taxon>
        <taxon>Lactobacillaceae</taxon>
        <taxon>Limosilactobacillus</taxon>
    </lineage>
</organism>
<proteinExistence type="predicted"/>
<feature type="region of interest" description="Disordered" evidence="1">
    <location>
        <begin position="351"/>
        <end position="375"/>
    </location>
</feature>
<dbReference type="Gene3D" id="3.40.1360.10">
    <property type="match status" value="1"/>
</dbReference>
<feature type="domain" description="DUF3991" evidence="2">
    <location>
        <begin position="129"/>
        <end position="186"/>
    </location>
</feature>
<dbReference type="Proteomes" id="UP000216122">
    <property type="component" value="Unassembled WGS sequence"/>
</dbReference>